<comment type="caution">
    <text evidence="2">The sequence shown here is derived from an EMBL/GenBank/DDBJ whole genome shotgun (WGS) entry which is preliminary data.</text>
</comment>
<keyword evidence="3" id="KW-1185">Reference proteome</keyword>
<dbReference type="RefSeq" id="WP_106463026.1">
    <property type="nucleotide sequence ID" value="NZ_PXOQ01000007.1"/>
</dbReference>
<sequence>MKNLTNRPTTSQRKREVIALASLFGKSSNKKQSLGTGDTYFGINAIKDWIYSNLKEVDSKKAVEFFKSNSLKELVSKIHSTLYNNFTYVADGYDQDLQSPNYAFHNRHVGMDCKSFTILASTFLLVNNVKHYLRKIKQFADRPDEFSHIYIVVPTDQQTANLASGYYVLDATLSSNTEPLFIEKHDIFMKQLPYNGLNGANNNANGLNNSFDFGEMFKDVDWGDLKSIFKSLSCLGGSAYSSARLQQDINLASAIISERIKAINESAFNNDMVSLGKEVQNFFGFVATMNHIFIEKKHSNGWNSCTTKALNSIIDWSHKVRYVGGKALIVWFDRYYDVTFNVNAKRYYSSSIFNALWAGYMSPTDNTQWAGEYTLVRKNPNEEVKAFVYNDYLTSIDSPAQINETSFLNSLSTVLIPLVTSQTNGSNDTSNDGTGNQNTYEPIGNNNNEPKKASTANLFFGGVLLGTAVYYGGKAIANSKKSKNKNQK</sequence>
<dbReference type="Proteomes" id="UP000238426">
    <property type="component" value="Unassembled WGS sequence"/>
</dbReference>
<proteinExistence type="predicted"/>
<dbReference type="AlphaFoldDB" id="A0A2T1NEK8"/>
<evidence type="ECO:0000313" key="3">
    <source>
        <dbReference type="Proteomes" id="UP000238426"/>
    </source>
</evidence>
<evidence type="ECO:0000256" key="1">
    <source>
        <dbReference type="SAM" id="MobiDB-lite"/>
    </source>
</evidence>
<dbReference type="OrthoDB" id="1154186at2"/>
<dbReference type="EMBL" id="PXOQ01000007">
    <property type="protein sequence ID" value="PSG90885.1"/>
    <property type="molecule type" value="Genomic_DNA"/>
</dbReference>
<feature type="region of interest" description="Disordered" evidence="1">
    <location>
        <begin position="422"/>
        <end position="449"/>
    </location>
</feature>
<reference evidence="2 3" key="1">
    <citation type="submission" date="2018-03" db="EMBL/GenBank/DDBJ databases">
        <title>Mesoflavibacter sp. HG37 and Mesoflavibacter sp. HG96 sp.nov., two marine bacteria isolated from seawater of Western Pacific Ocean.</title>
        <authorList>
            <person name="Cheng H."/>
            <person name="Wu Y.-H."/>
            <person name="Guo L.-L."/>
            <person name="Xu X.-W."/>
        </authorList>
    </citation>
    <scope>NUCLEOTIDE SEQUENCE [LARGE SCALE GENOMIC DNA]</scope>
    <source>
        <strain evidence="2 3">KCTC 32269</strain>
    </source>
</reference>
<feature type="compositionally biased region" description="Polar residues" evidence="1">
    <location>
        <begin position="422"/>
        <end position="448"/>
    </location>
</feature>
<evidence type="ECO:0000313" key="2">
    <source>
        <dbReference type="EMBL" id="PSG90885.1"/>
    </source>
</evidence>
<accession>A0A2T1NEK8</accession>
<protein>
    <submittedName>
        <fullName evidence="2">Uncharacterized protein</fullName>
    </submittedName>
</protein>
<gene>
    <name evidence="2" type="ORF">C7H52_06320</name>
</gene>
<name>A0A2T1NEK8_9FLAO</name>
<organism evidence="2 3">
    <name type="scientific">Aurantibacter aestuarii</name>
    <dbReference type="NCBI Taxonomy" id="1266046"/>
    <lineage>
        <taxon>Bacteria</taxon>
        <taxon>Pseudomonadati</taxon>
        <taxon>Bacteroidota</taxon>
        <taxon>Flavobacteriia</taxon>
        <taxon>Flavobacteriales</taxon>
        <taxon>Flavobacteriaceae</taxon>
        <taxon>Aurantibacter</taxon>
    </lineage>
</organism>